<reference evidence="11 12" key="1">
    <citation type="submission" date="2018-11" db="EMBL/GenBank/DDBJ databases">
        <title>Gordonia insulae sp. nov., isolated from an island soil.</title>
        <authorList>
            <person name="Kim Y.S."/>
            <person name="Kim S.B."/>
        </authorList>
    </citation>
    <scope>NUCLEOTIDE SEQUENCE [LARGE SCALE GENOMIC DNA]</scope>
    <source>
        <strain evidence="11 12">MMS17-SY073</strain>
    </source>
</reference>
<dbReference type="InterPro" id="IPR003369">
    <property type="entry name" value="TatA/B/E"/>
</dbReference>
<evidence type="ECO:0000256" key="3">
    <source>
        <dbReference type="ARBA" id="ARBA00022475"/>
    </source>
</evidence>
<keyword evidence="12" id="KW-1185">Reference proteome</keyword>
<evidence type="ECO:0000256" key="4">
    <source>
        <dbReference type="ARBA" id="ARBA00022692"/>
    </source>
</evidence>
<evidence type="ECO:0000313" key="12">
    <source>
        <dbReference type="Proteomes" id="UP000271469"/>
    </source>
</evidence>
<protein>
    <recommendedName>
        <fullName evidence="9">Sec-independent protein translocase protein TatB</fullName>
    </recommendedName>
</protein>
<evidence type="ECO:0000313" key="11">
    <source>
        <dbReference type="EMBL" id="AZG44800.1"/>
    </source>
</evidence>
<keyword evidence="5 9" id="KW-0653">Protein transport</keyword>
<keyword evidence="8 9" id="KW-0472">Membrane</keyword>
<dbReference type="HAMAP" id="MF_00237">
    <property type="entry name" value="TatB"/>
    <property type="match status" value="1"/>
</dbReference>
<dbReference type="KEGG" id="gom:D7316_01391"/>
<evidence type="ECO:0000256" key="1">
    <source>
        <dbReference type="ARBA" id="ARBA00004167"/>
    </source>
</evidence>
<dbReference type="EMBL" id="CP033972">
    <property type="protein sequence ID" value="AZG44800.1"/>
    <property type="molecule type" value="Genomic_DNA"/>
</dbReference>
<evidence type="ECO:0000256" key="9">
    <source>
        <dbReference type="HAMAP-Rule" id="MF_00237"/>
    </source>
</evidence>
<dbReference type="RefSeq" id="WP_124707609.1">
    <property type="nucleotide sequence ID" value="NZ_CP033972.1"/>
</dbReference>
<evidence type="ECO:0000256" key="8">
    <source>
        <dbReference type="ARBA" id="ARBA00023136"/>
    </source>
</evidence>
<dbReference type="Gene3D" id="1.20.5.3310">
    <property type="match status" value="1"/>
</dbReference>
<dbReference type="GO" id="GO:0008320">
    <property type="term" value="F:protein transmembrane transporter activity"/>
    <property type="evidence" value="ECO:0007669"/>
    <property type="project" value="UniProtKB-UniRule"/>
</dbReference>
<comment type="function">
    <text evidence="9">Part of the twin-arginine translocation (Tat) system that transports large folded proteins containing a characteristic twin-arginine motif in their signal peptide across membranes. Together with TatC, TatB is part of a receptor directly interacting with Tat signal peptides. TatB may form an oligomeric binding site that transiently accommodates folded Tat precursor proteins before their translocation.</text>
</comment>
<gene>
    <name evidence="9 11" type="primary">tatB</name>
    <name evidence="11" type="ORF">D7316_01391</name>
</gene>
<keyword evidence="3 9" id="KW-1003">Cell membrane</keyword>
<dbReference type="GO" id="GO:0043953">
    <property type="term" value="P:protein transport by the Tat complex"/>
    <property type="evidence" value="ECO:0007669"/>
    <property type="project" value="UniProtKB-UniRule"/>
</dbReference>
<feature type="compositionally biased region" description="Low complexity" evidence="10">
    <location>
        <begin position="126"/>
        <end position="141"/>
    </location>
</feature>
<evidence type="ECO:0000256" key="5">
    <source>
        <dbReference type="ARBA" id="ARBA00022927"/>
    </source>
</evidence>
<dbReference type="Pfam" id="PF02416">
    <property type="entry name" value="TatA_B_E"/>
    <property type="match status" value="1"/>
</dbReference>
<proteinExistence type="inferred from homology"/>
<organism evidence="11 12">
    <name type="scientific">Gordonia insulae</name>
    <dbReference type="NCBI Taxonomy" id="2420509"/>
    <lineage>
        <taxon>Bacteria</taxon>
        <taxon>Bacillati</taxon>
        <taxon>Actinomycetota</taxon>
        <taxon>Actinomycetes</taxon>
        <taxon>Mycobacteriales</taxon>
        <taxon>Gordoniaceae</taxon>
        <taxon>Gordonia</taxon>
    </lineage>
</organism>
<dbReference type="InterPro" id="IPR018448">
    <property type="entry name" value="TatB"/>
</dbReference>
<dbReference type="OrthoDB" id="3267321at2"/>
<keyword evidence="2 9" id="KW-0813">Transport</keyword>
<evidence type="ECO:0000256" key="10">
    <source>
        <dbReference type="SAM" id="MobiDB-lite"/>
    </source>
</evidence>
<evidence type="ECO:0000256" key="7">
    <source>
        <dbReference type="ARBA" id="ARBA00023010"/>
    </source>
</evidence>
<dbReference type="AlphaFoldDB" id="A0A3G8JKQ9"/>
<dbReference type="PRINTS" id="PR01506">
    <property type="entry name" value="TATBPROTEIN"/>
</dbReference>
<comment type="subunit">
    <text evidence="9">The Tat system comprises two distinct complexes: a TatABC complex, containing multiple copies of TatA, TatB and TatC subunits, and a separate TatA complex, containing only TatA subunits. Substrates initially bind to the TatABC complex, which probably triggers association of the separate TatA complex to form the active translocon.</text>
</comment>
<keyword evidence="7 9" id="KW-0811">Translocation</keyword>
<evidence type="ECO:0000256" key="6">
    <source>
        <dbReference type="ARBA" id="ARBA00022989"/>
    </source>
</evidence>
<name>A0A3G8JKQ9_9ACTN</name>
<dbReference type="GO" id="GO:0033281">
    <property type="term" value="C:TAT protein transport complex"/>
    <property type="evidence" value="ECO:0007669"/>
    <property type="project" value="UniProtKB-UniRule"/>
</dbReference>
<comment type="similarity">
    <text evidence="9">Belongs to the TatB family.</text>
</comment>
<keyword evidence="4 9" id="KW-0812">Transmembrane</keyword>
<comment type="subcellular location">
    <subcellularLocation>
        <location evidence="9">Cell membrane</location>
        <topology evidence="9">Single-pass membrane protein</topology>
    </subcellularLocation>
    <subcellularLocation>
        <location evidence="1">Membrane</location>
        <topology evidence="1">Single-pass membrane protein</topology>
    </subcellularLocation>
</comment>
<feature type="region of interest" description="Disordered" evidence="10">
    <location>
        <begin position="99"/>
        <end position="155"/>
    </location>
</feature>
<dbReference type="NCBIfam" id="TIGR01410">
    <property type="entry name" value="tatB"/>
    <property type="match status" value="1"/>
</dbReference>
<dbReference type="Proteomes" id="UP000271469">
    <property type="component" value="Chromosome"/>
</dbReference>
<evidence type="ECO:0000256" key="2">
    <source>
        <dbReference type="ARBA" id="ARBA00022448"/>
    </source>
</evidence>
<keyword evidence="6 9" id="KW-1133">Transmembrane helix</keyword>
<accession>A0A3G8JKQ9</accession>
<sequence>MFSSIGWGEILVLLAAGLIILGPDRLPDAVSWTMKSLRQVRDYATGATNQLKEELGPEFDELRKPLSELNELRGMTPRAMVTKHLLDGDDSVFTMGLGPTTVDRSVTETPAIKPVSAPMPTPPETSSPAGGPTTPAAAETARPAKRPNVTDWDAT</sequence>